<dbReference type="EMBL" id="FNRW01000001">
    <property type="protein sequence ID" value="SEB29011.1"/>
    <property type="molecule type" value="Genomic_DNA"/>
</dbReference>
<evidence type="ECO:0000313" key="13">
    <source>
        <dbReference type="Proteomes" id="UP000261288"/>
    </source>
</evidence>
<dbReference type="EMBL" id="WDRC01000032">
    <property type="protein sequence ID" value="KAB7357051.1"/>
    <property type="molecule type" value="Genomic_DNA"/>
</dbReference>
<evidence type="ECO:0000313" key="16">
    <source>
        <dbReference type="Proteomes" id="UP000460881"/>
    </source>
</evidence>
<accession>A0A0A1GPB0</accession>
<dbReference type="Proteomes" id="UP000460333">
    <property type="component" value="Unassembled WGS sequence"/>
</dbReference>
<evidence type="ECO:0000313" key="4">
    <source>
        <dbReference type="EMBL" id="KAB7357051.1"/>
    </source>
</evidence>
<dbReference type="Proteomes" id="UP000430971">
    <property type="component" value="Unassembled WGS sequence"/>
</dbReference>
<name>A0A0A1GPB0_BIFLN</name>
<dbReference type="OMA" id="PARWVPW"/>
<dbReference type="EMBL" id="QSRZ01000009">
    <property type="protein sequence ID" value="RGL47236.1"/>
    <property type="molecule type" value="Genomic_DNA"/>
</dbReference>
<dbReference type="Proteomes" id="UP000468842">
    <property type="component" value="Unassembled WGS sequence"/>
</dbReference>
<dbReference type="Proteomes" id="UP000257074">
    <property type="component" value="Unassembled WGS sequence"/>
</dbReference>
<dbReference type="AlphaFoldDB" id="A0A0A1GPB0"/>
<keyword evidence="1" id="KW-0472">Membrane</keyword>
<dbReference type="Proteomes" id="UP000232654">
    <property type="component" value="Unassembled WGS sequence"/>
</dbReference>
<dbReference type="Proteomes" id="UP000261288">
    <property type="component" value="Unassembled WGS sequence"/>
</dbReference>
<protein>
    <submittedName>
        <fullName evidence="8">Uncharacterized protein</fullName>
    </submittedName>
</protein>
<comment type="caution">
    <text evidence="8">The sequence shown here is derived from an EMBL/GenBank/DDBJ whole genome shotgun (WGS) entry which is preliminary data.</text>
</comment>
<dbReference type="EMBL" id="PJDT01000023">
    <property type="protein sequence ID" value="PKC87729.1"/>
    <property type="molecule type" value="Genomic_DNA"/>
</dbReference>
<evidence type="ECO:0000313" key="8">
    <source>
        <dbReference type="EMBL" id="RGL47236.1"/>
    </source>
</evidence>
<reference evidence="9 10" key="1">
    <citation type="submission" date="2016-10" db="EMBL/GenBank/DDBJ databases">
        <authorList>
            <person name="Varghese N."/>
            <person name="Submissions S."/>
        </authorList>
    </citation>
    <scope>NUCLEOTIDE SEQUENCE [LARGE SCALE GENOMIC DNA]</scope>
    <source>
        <strain evidence="9 10">DSM 20219</strain>
    </source>
</reference>
<reference evidence="6 11" key="3">
    <citation type="submission" date="2017-12" db="EMBL/GenBank/DDBJ databases">
        <title>Bifidobacterium longum APC/DPC strains.</title>
        <authorList>
            <person name="Arboleya S."/>
        </authorList>
    </citation>
    <scope>NUCLEOTIDE SEQUENCE [LARGE SCALE GENOMIC DNA]</scope>
    <source>
        <strain evidence="6 11">APC1503</strain>
    </source>
</reference>
<evidence type="ECO:0000313" key="2">
    <source>
        <dbReference type="EMBL" id="KAB7237616.1"/>
    </source>
</evidence>
<organism evidence="8 13">
    <name type="scientific">Bifidobacterium longum</name>
    <dbReference type="NCBI Taxonomy" id="216816"/>
    <lineage>
        <taxon>Bacteria</taxon>
        <taxon>Bacillati</taxon>
        <taxon>Actinomycetota</taxon>
        <taxon>Actinomycetes</taxon>
        <taxon>Bifidobacteriales</taxon>
        <taxon>Bifidobacteriaceae</taxon>
        <taxon>Bifidobacterium</taxon>
    </lineage>
</organism>
<dbReference type="EMBL" id="WDTJ01000001">
    <property type="protein sequence ID" value="KAB7237616.1"/>
    <property type="molecule type" value="Genomic_DNA"/>
</dbReference>
<keyword evidence="1" id="KW-0812">Transmembrane</keyword>
<dbReference type="EMBL" id="WDQK01000026">
    <property type="protein sequence ID" value="KAB7393747.1"/>
    <property type="molecule type" value="Genomic_DNA"/>
</dbReference>
<gene>
    <name evidence="6" type="ORF">APC1503_1634</name>
    <name evidence="7" type="ORF">CE169_08465</name>
    <name evidence="8" type="ORF">DXC63_08940</name>
    <name evidence="5" type="ORF">GBB40_09350</name>
    <name evidence="4" type="ORF">GBB63_10285</name>
    <name evidence="3" type="ORF">GBB73_10305</name>
    <name evidence="2" type="ORF">GBC43_00755</name>
    <name evidence="9" type="ORF">SAMN04489748_0093</name>
</gene>
<reference evidence="8 13" key="4">
    <citation type="submission" date="2018-08" db="EMBL/GenBank/DDBJ databases">
        <title>A genome reference for cultivated species of the human gut microbiota.</title>
        <authorList>
            <person name="Zou Y."/>
            <person name="Xue W."/>
            <person name="Luo G."/>
        </authorList>
    </citation>
    <scope>NUCLEOTIDE SEQUENCE [LARGE SCALE GENOMIC DNA]</scope>
    <source>
        <strain evidence="8 13">TF06-45A</strain>
    </source>
</reference>
<dbReference type="Proteomes" id="UP000460881">
    <property type="component" value="Unassembled WGS sequence"/>
</dbReference>
<feature type="transmembrane region" description="Helical" evidence="1">
    <location>
        <begin position="21"/>
        <end position="45"/>
    </location>
</feature>
<evidence type="ECO:0000256" key="1">
    <source>
        <dbReference type="SAM" id="Phobius"/>
    </source>
</evidence>
<evidence type="ECO:0000313" key="3">
    <source>
        <dbReference type="EMBL" id="KAB7335118.1"/>
    </source>
</evidence>
<evidence type="ECO:0000313" key="9">
    <source>
        <dbReference type="EMBL" id="SEB29011.1"/>
    </source>
</evidence>
<dbReference type="GeneID" id="69578740"/>
<evidence type="ECO:0000313" key="17">
    <source>
        <dbReference type="Proteomes" id="UP000468842"/>
    </source>
</evidence>
<evidence type="ECO:0000313" key="7">
    <source>
        <dbReference type="EMBL" id="RDX06724.1"/>
    </source>
</evidence>
<dbReference type="Proteomes" id="UP000182842">
    <property type="component" value="Unassembled WGS sequence"/>
</dbReference>
<evidence type="ECO:0000313" key="5">
    <source>
        <dbReference type="EMBL" id="KAB7393747.1"/>
    </source>
</evidence>
<dbReference type="EMBL" id="WDRM01000032">
    <property type="protein sequence ID" value="KAB7335118.1"/>
    <property type="molecule type" value="Genomic_DNA"/>
</dbReference>
<feature type="transmembrane region" description="Helical" evidence="1">
    <location>
        <begin position="65"/>
        <end position="83"/>
    </location>
</feature>
<reference evidence="7 12" key="2">
    <citation type="journal article" date="2017" name="Anaerobe">
        <title>Quantification, isolation and characterization of Bifidobacterium from the vaginal microbiomes of reproductive aged women.</title>
        <authorList>
            <person name="Freitas A.C."/>
            <person name="Hill J.E."/>
        </authorList>
    </citation>
    <scope>NUCLEOTIDE SEQUENCE [LARGE SCALE GENOMIC DNA]</scope>
    <source>
        <strain evidence="7 12">N6D05</strain>
    </source>
</reference>
<evidence type="ECO:0000313" key="12">
    <source>
        <dbReference type="Proteomes" id="UP000257074"/>
    </source>
</evidence>
<proteinExistence type="predicted"/>
<sequence length="162" mass="17747">MNAGIAFISRKSRKTDVAWRYAIAVVLVVCCIGLAYVEIVVAPWFINEVVSMFPETTLLKEPSMFWEWAILLAVQATLLCTAAKLVVPERLLAQAAGLLDMIRIVALIVVFSVTTTGNITICLMNFGTPGFVYGVALCSLAAIIAIIVLLKRRRYSTCSMPM</sequence>
<feature type="transmembrane region" description="Helical" evidence="1">
    <location>
        <begin position="132"/>
        <end position="150"/>
    </location>
</feature>
<feature type="transmembrane region" description="Helical" evidence="1">
    <location>
        <begin position="104"/>
        <end position="126"/>
    </location>
</feature>
<dbReference type="RefSeq" id="WP_007052466.1">
    <property type="nucleotide sequence ID" value="NZ_AP014658.1"/>
</dbReference>
<evidence type="ECO:0000313" key="10">
    <source>
        <dbReference type="Proteomes" id="UP000182842"/>
    </source>
</evidence>
<evidence type="ECO:0000313" key="15">
    <source>
        <dbReference type="Proteomes" id="UP000460333"/>
    </source>
</evidence>
<accession>E5XXX8</accession>
<keyword evidence="1" id="KW-1133">Transmembrane helix</keyword>
<reference evidence="14 15" key="5">
    <citation type="journal article" date="2019" name="Nat. Med.">
        <title>A library of human gut bacterial isolates paired with longitudinal multiomics data enables mechanistic microbiome research.</title>
        <authorList>
            <person name="Poyet M."/>
            <person name="Groussin M."/>
            <person name="Gibbons S.M."/>
            <person name="Avila-Pacheco J."/>
            <person name="Jiang X."/>
            <person name="Kearney S.M."/>
            <person name="Perrotta A.R."/>
            <person name="Berdy B."/>
            <person name="Zhao S."/>
            <person name="Lieberman T.D."/>
            <person name="Swanson P.K."/>
            <person name="Smith M."/>
            <person name="Roesemann S."/>
            <person name="Alexander J.E."/>
            <person name="Rich S.A."/>
            <person name="Livny J."/>
            <person name="Vlamakis H."/>
            <person name="Clish C."/>
            <person name="Bullock K."/>
            <person name="Deik A."/>
            <person name="Scott J."/>
            <person name="Pierce K.A."/>
            <person name="Xavier R.J."/>
            <person name="Alm E.J."/>
        </authorList>
    </citation>
    <scope>NUCLEOTIDE SEQUENCE [LARGE SCALE GENOMIC DNA]</scope>
    <source>
        <strain evidence="2 15">BIOML-A118</strain>
        <strain evidence="5 17">BIOML-A37</strain>
        <strain evidence="4 16">BIOML-A55</strain>
        <strain evidence="3 14">BIOML-A65</strain>
    </source>
</reference>
<evidence type="ECO:0000313" key="6">
    <source>
        <dbReference type="EMBL" id="PKC87729.1"/>
    </source>
</evidence>
<evidence type="ECO:0000313" key="14">
    <source>
        <dbReference type="Proteomes" id="UP000430971"/>
    </source>
</evidence>
<dbReference type="EMBL" id="NJNR01000049">
    <property type="protein sequence ID" value="RDX06724.1"/>
    <property type="molecule type" value="Genomic_DNA"/>
</dbReference>
<evidence type="ECO:0000313" key="11">
    <source>
        <dbReference type="Proteomes" id="UP000232654"/>
    </source>
</evidence>